<evidence type="ECO:0000259" key="5">
    <source>
        <dbReference type="Pfam" id="PF24827"/>
    </source>
</evidence>
<dbReference type="GO" id="GO:0016788">
    <property type="term" value="F:hydrolase activity, acting on ester bonds"/>
    <property type="evidence" value="ECO:0007669"/>
    <property type="project" value="InterPro"/>
</dbReference>
<organism evidence="6 7">
    <name type="scientific">Triparma strigata</name>
    <dbReference type="NCBI Taxonomy" id="1606541"/>
    <lineage>
        <taxon>Eukaryota</taxon>
        <taxon>Sar</taxon>
        <taxon>Stramenopiles</taxon>
        <taxon>Ochrophyta</taxon>
        <taxon>Bolidophyceae</taxon>
        <taxon>Parmales</taxon>
        <taxon>Triparmaceae</taxon>
        <taxon>Triparma</taxon>
    </lineage>
</organism>
<accession>A0A9W7DXF3</accession>
<dbReference type="OrthoDB" id="8300214at2759"/>
<keyword evidence="2" id="KW-0479">Metal-binding</keyword>
<protein>
    <recommendedName>
        <fullName evidence="5">Succinylglutamate desuccinylase/Aspartoacylase catalytic domain-containing protein</fullName>
    </recommendedName>
</protein>
<dbReference type="AlphaFoldDB" id="A0A9W7DXF3"/>
<dbReference type="Proteomes" id="UP001165085">
    <property type="component" value="Unassembled WGS sequence"/>
</dbReference>
<comment type="caution">
    <text evidence="6">The sequence shown here is derived from an EMBL/GenBank/DDBJ whole genome shotgun (WGS) entry which is preliminary data.</text>
</comment>
<evidence type="ECO:0000256" key="2">
    <source>
        <dbReference type="ARBA" id="ARBA00022723"/>
    </source>
</evidence>
<dbReference type="GO" id="GO:0046872">
    <property type="term" value="F:metal ion binding"/>
    <property type="evidence" value="ECO:0007669"/>
    <property type="project" value="UniProtKB-KW"/>
</dbReference>
<evidence type="ECO:0000256" key="3">
    <source>
        <dbReference type="ARBA" id="ARBA00022801"/>
    </source>
</evidence>
<keyword evidence="4" id="KW-0862">Zinc</keyword>
<evidence type="ECO:0000313" key="6">
    <source>
        <dbReference type="EMBL" id="GMH58383.1"/>
    </source>
</evidence>
<dbReference type="Pfam" id="PF24827">
    <property type="entry name" value="AstE_AspA_cat"/>
    <property type="match status" value="1"/>
</dbReference>
<gene>
    <name evidence="6" type="ORF">TrST_g1002</name>
</gene>
<evidence type="ECO:0000256" key="4">
    <source>
        <dbReference type="ARBA" id="ARBA00022833"/>
    </source>
</evidence>
<dbReference type="Gene3D" id="3.40.630.10">
    <property type="entry name" value="Zn peptidases"/>
    <property type="match status" value="1"/>
</dbReference>
<reference evidence="7" key="1">
    <citation type="journal article" date="2023" name="Commun. Biol.">
        <title>Genome analysis of Parmales, the sister group of diatoms, reveals the evolutionary specialization of diatoms from phago-mixotrophs to photoautotrophs.</title>
        <authorList>
            <person name="Ban H."/>
            <person name="Sato S."/>
            <person name="Yoshikawa S."/>
            <person name="Yamada K."/>
            <person name="Nakamura Y."/>
            <person name="Ichinomiya M."/>
            <person name="Sato N."/>
            <person name="Blanc-Mathieu R."/>
            <person name="Endo H."/>
            <person name="Kuwata A."/>
            <person name="Ogata H."/>
        </authorList>
    </citation>
    <scope>NUCLEOTIDE SEQUENCE [LARGE SCALE GENOMIC DNA]</scope>
    <source>
        <strain evidence="7">NIES 3701</strain>
    </source>
</reference>
<keyword evidence="7" id="KW-1185">Reference proteome</keyword>
<name>A0A9W7DXF3_9STRA</name>
<evidence type="ECO:0000256" key="1">
    <source>
        <dbReference type="ARBA" id="ARBA00001947"/>
    </source>
</evidence>
<proteinExistence type="predicted"/>
<keyword evidence="3" id="KW-0378">Hydrolase</keyword>
<dbReference type="InterPro" id="IPR055438">
    <property type="entry name" value="AstE_AspA_cat"/>
</dbReference>
<feature type="domain" description="Succinylglutamate desuccinylase/Aspartoacylase catalytic" evidence="5">
    <location>
        <begin position="4"/>
        <end position="68"/>
    </location>
</feature>
<sequence>MRGEVCVVLGNPKAVEMKLRATKRGEDLNRCFTDNDETEVKDSYEAERSKLIRPILESANVLLDIHATNLPSPAFVRIAGTGSKARETFGRIVKPYLHLPKILLLDPNHLIGMGKRSTTDEFVGANGGLGVCYETGLYDDLGPLEDVKMEIKRLLRGEVGVDLGGDEVETSADDEKREWEEFVIEEAVMWEERFEFAEGMGRANFQLVPAGTAIDERGLVKREHETFLVFPKVKELFVAGKPCVWLCRKNKRGEDKKMK</sequence>
<dbReference type="SUPFAM" id="SSF53187">
    <property type="entry name" value="Zn-dependent exopeptidases"/>
    <property type="match status" value="1"/>
</dbReference>
<dbReference type="EMBL" id="BRXY01000053">
    <property type="protein sequence ID" value="GMH58383.1"/>
    <property type="molecule type" value="Genomic_DNA"/>
</dbReference>
<evidence type="ECO:0000313" key="7">
    <source>
        <dbReference type="Proteomes" id="UP001165085"/>
    </source>
</evidence>
<comment type="cofactor">
    <cofactor evidence="1">
        <name>Zn(2+)</name>
        <dbReference type="ChEBI" id="CHEBI:29105"/>
    </cofactor>
</comment>